<dbReference type="Proteomes" id="UP001054945">
    <property type="component" value="Unassembled WGS sequence"/>
</dbReference>
<sequence length="120" mass="13960">MEHHRDSKNYYSLIRYSFSRRYSISFPAELRITVLWTSFVNSDGQCFYIIFMLPFTSPSIPVSHSSILSSFLSPNITNIKKFSTPKTVIDLRVFIIYNKPRRVRCIFRGQRVDSPSAPAT</sequence>
<name>A0AAV4RI74_CAEEX</name>
<dbReference type="EMBL" id="BPLR01008100">
    <property type="protein sequence ID" value="GIY22058.1"/>
    <property type="molecule type" value="Genomic_DNA"/>
</dbReference>
<reference evidence="1 2" key="1">
    <citation type="submission" date="2021-06" db="EMBL/GenBank/DDBJ databases">
        <title>Caerostris extrusa draft genome.</title>
        <authorList>
            <person name="Kono N."/>
            <person name="Arakawa K."/>
        </authorList>
    </citation>
    <scope>NUCLEOTIDE SEQUENCE [LARGE SCALE GENOMIC DNA]</scope>
</reference>
<proteinExistence type="predicted"/>
<evidence type="ECO:0000313" key="2">
    <source>
        <dbReference type="Proteomes" id="UP001054945"/>
    </source>
</evidence>
<keyword evidence="2" id="KW-1185">Reference proteome</keyword>
<dbReference type="AlphaFoldDB" id="A0AAV4RI74"/>
<gene>
    <name evidence="1" type="ORF">CEXT_706621</name>
</gene>
<organism evidence="1 2">
    <name type="scientific">Caerostris extrusa</name>
    <name type="common">Bark spider</name>
    <name type="synonym">Caerostris bankana</name>
    <dbReference type="NCBI Taxonomy" id="172846"/>
    <lineage>
        <taxon>Eukaryota</taxon>
        <taxon>Metazoa</taxon>
        <taxon>Ecdysozoa</taxon>
        <taxon>Arthropoda</taxon>
        <taxon>Chelicerata</taxon>
        <taxon>Arachnida</taxon>
        <taxon>Araneae</taxon>
        <taxon>Araneomorphae</taxon>
        <taxon>Entelegynae</taxon>
        <taxon>Araneoidea</taxon>
        <taxon>Araneidae</taxon>
        <taxon>Caerostris</taxon>
    </lineage>
</organism>
<accession>A0AAV4RI74</accession>
<evidence type="ECO:0000313" key="1">
    <source>
        <dbReference type="EMBL" id="GIY22058.1"/>
    </source>
</evidence>
<protein>
    <submittedName>
        <fullName evidence="1">Uncharacterized protein</fullName>
    </submittedName>
</protein>
<comment type="caution">
    <text evidence="1">The sequence shown here is derived from an EMBL/GenBank/DDBJ whole genome shotgun (WGS) entry which is preliminary data.</text>
</comment>